<dbReference type="SUPFAM" id="SSF47413">
    <property type="entry name" value="lambda repressor-like DNA-binding domains"/>
    <property type="match status" value="1"/>
</dbReference>
<dbReference type="InterPro" id="IPR048564">
    <property type="entry name" value="CYNS_N"/>
</dbReference>
<dbReference type="Pfam" id="PF02560">
    <property type="entry name" value="Cyanate_lyase"/>
    <property type="match status" value="1"/>
</dbReference>
<feature type="domain" description="Cyanate lyase C-terminal" evidence="4">
    <location>
        <begin position="75"/>
        <end position="147"/>
    </location>
</feature>
<proteinExistence type="inferred from homology"/>
<evidence type="ECO:0000256" key="2">
    <source>
        <dbReference type="ARBA" id="ARBA00023239"/>
    </source>
</evidence>
<accession>A0A1U6HLZ8</accession>
<dbReference type="AlphaFoldDB" id="A0A1U6HLZ8"/>
<dbReference type="HAMAP" id="MF_00535">
    <property type="entry name" value="Cyanate_hydrat"/>
    <property type="match status" value="1"/>
</dbReference>
<comment type="function">
    <text evidence="1 3">Catalyzes the reaction of cyanate with bicarbonate to produce ammonia and carbon dioxide.</text>
</comment>
<keyword evidence="2 3" id="KW-0456">Lyase</keyword>
<dbReference type="GO" id="GO:0008824">
    <property type="term" value="F:cyanate hydratase activity"/>
    <property type="evidence" value="ECO:0007669"/>
    <property type="project" value="UniProtKB-UniRule"/>
</dbReference>
<gene>
    <name evidence="3" type="primary">cynS</name>
    <name evidence="5" type="ORF">SAMN06295987_102730</name>
</gene>
<evidence type="ECO:0000256" key="3">
    <source>
        <dbReference type="HAMAP-Rule" id="MF_00535"/>
    </source>
</evidence>
<dbReference type="Gene3D" id="3.30.1160.10">
    <property type="entry name" value="Cyanate lyase, C-terminal domain"/>
    <property type="match status" value="1"/>
</dbReference>
<dbReference type="STRING" id="428990.SAMN06295987_102730"/>
<evidence type="ECO:0000313" key="5">
    <source>
        <dbReference type="EMBL" id="SLJ96783.1"/>
    </source>
</evidence>
<dbReference type="PANTHER" id="PTHR34186">
    <property type="entry name" value="CYANATE HYDRATASE"/>
    <property type="match status" value="1"/>
</dbReference>
<dbReference type="PANTHER" id="PTHR34186:SF2">
    <property type="entry name" value="CYANATE HYDRATASE"/>
    <property type="match status" value="1"/>
</dbReference>
<dbReference type="CDD" id="cd00559">
    <property type="entry name" value="Cyanase_C"/>
    <property type="match status" value="1"/>
</dbReference>
<dbReference type="SUPFAM" id="SSF55234">
    <property type="entry name" value="Cyanase C-terminal domain"/>
    <property type="match status" value="1"/>
</dbReference>
<dbReference type="Gene3D" id="1.10.260.40">
    <property type="entry name" value="lambda repressor-like DNA-binding domains"/>
    <property type="match status" value="1"/>
</dbReference>
<dbReference type="NCBIfam" id="NF002773">
    <property type="entry name" value="PRK02866.1"/>
    <property type="match status" value="1"/>
</dbReference>
<name>A0A1U6HLZ8_9SPHN</name>
<dbReference type="SMART" id="SM01116">
    <property type="entry name" value="Cyanate_lyase"/>
    <property type="match status" value="1"/>
</dbReference>
<feature type="active site" evidence="3">
    <location>
        <position position="114"/>
    </location>
</feature>
<dbReference type="InterPro" id="IPR008076">
    <property type="entry name" value="Cyanase"/>
</dbReference>
<feature type="active site" evidence="3">
    <location>
        <position position="91"/>
    </location>
</feature>
<dbReference type="EMBL" id="FVZE01000002">
    <property type="protein sequence ID" value="SLJ96783.1"/>
    <property type="molecule type" value="Genomic_DNA"/>
</dbReference>
<comment type="catalytic activity">
    <reaction evidence="3">
        <text>cyanate + hydrogencarbonate + 3 H(+) = NH4(+) + 2 CO2</text>
        <dbReference type="Rhea" id="RHEA:11120"/>
        <dbReference type="ChEBI" id="CHEBI:15378"/>
        <dbReference type="ChEBI" id="CHEBI:16526"/>
        <dbReference type="ChEBI" id="CHEBI:17544"/>
        <dbReference type="ChEBI" id="CHEBI:28938"/>
        <dbReference type="ChEBI" id="CHEBI:29195"/>
        <dbReference type="EC" id="4.2.1.104"/>
    </reaction>
</comment>
<dbReference type="Proteomes" id="UP000190989">
    <property type="component" value="Unassembled WGS sequence"/>
</dbReference>
<dbReference type="PIRSF" id="PIRSF001263">
    <property type="entry name" value="Cyanate_hydratas"/>
    <property type="match status" value="1"/>
</dbReference>
<dbReference type="InterPro" id="IPR010982">
    <property type="entry name" value="Lambda_DNA-bd_dom_sf"/>
</dbReference>
<dbReference type="EC" id="4.2.1.104" evidence="3"/>
<protein>
    <recommendedName>
        <fullName evidence="3">Cyanate hydratase</fullName>
        <shortName evidence="3">Cyanase</shortName>
        <ecNumber evidence="3">4.2.1.104</ecNumber>
    </recommendedName>
    <alternativeName>
        <fullName evidence="3">Cyanate hydrolase</fullName>
    </alternativeName>
    <alternativeName>
        <fullName evidence="3">Cyanate lyase</fullName>
    </alternativeName>
</protein>
<dbReference type="RefSeq" id="WP_054944369.1">
    <property type="nucleotide sequence ID" value="NZ_FVZE01000002.1"/>
</dbReference>
<dbReference type="NCBIfam" id="TIGR00673">
    <property type="entry name" value="cynS"/>
    <property type="match status" value="1"/>
</dbReference>
<dbReference type="PRINTS" id="PR01693">
    <property type="entry name" value="CYANASE"/>
</dbReference>
<feature type="active site" evidence="3">
    <location>
        <position position="88"/>
    </location>
</feature>
<comment type="similarity">
    <text evidence="3">Belongs to the cyanase family.</text>
</comment>
<evidence type="ECO:0000259" key="4">
    <source>
        <dbReference type="SMART" id="SM01116"/>
    </source>
</evidence>
<dbReference type="InterPro" id="IPR003712">
    <property type="entry name" value="Cyanate_lyase_C"/>
</dbReference>
<evidence type="ECO:0000313" key="6">
    <source>
        <dbReference type="Proteomes" id="UP000190989"/>
    </source>
</evidence>
<dbReference type="InterPro" id="IPR036581">
    <property type="entry name" value="Cyanate_lyase_C_sf"/>
</dbReference>
<keyword evidence="6" id="KW-1185">Reference proteome</keyword>
<sequence length="147" mass="16317">MMTKADVTDMIYEKKRAGGVTWAQIAEMAGLQEVFVTSACLGMNSLPRESADKVATGLGLPQEAAVVLAEYPKKMFEMTVPTDPCIYRFYEIVGVYGETLKELIQEKGGDGIMSAIDFDMTVEKIPNEKGDRIEVKMSGKFLPYKSW</sequence>
<organism evidence="5 6">
    <name type="scientific">Novosphingobium mathurense</name>
    <dbReference type="NCBI Taxonomy" id="428990"/>
    <lineage>
        <taxon>Bacteria</taxon>
        <taxon>Pseudomonadati</taxon>
        <taxon>Pseudomonadota</taxon>
        <taxon>Alphaproteobacteria</taxon>
        <taxon>Sphingomonadales</taxon>
        <taxon>Sphingomonadaceae</taxon>
        <taxon>Novosphingobium</taxon>
    </lineage>
</organism>
<reference evidence="6" key="1">
    <citation type="submission" date="2017-02" db="EMBL/GenBank/DDBJ databases">
        <authorList>
            <person name="Varghese N."/>
            <person name="Submissions S."/>
        </authorList>
    </citation>
    <scope>NUCLEOTIDE SEQUENCE [LARGE SCALE GENOMIC DNA]</scope>
    <source>
        <strain evidence="6">SM117</strain>
    </source>
</reference>
<dbReference type="Pfam" id="PF21291">
    <property type="entry name" value="CYNS_N"/>
    <property type="match status" value="1"/>
</dbReference>
<evidence type="ECO:0000256" key="1">
    <source>
        <dbReference type="ARBA" id="ARBA00003561"/>
    </source>
</evidence>
<dbReference type="GO" id="GO:0003677">
    <property type="term" value="F:DNA binding"/>
    <property type="evidence" value="ECO:0007669"/>
    <property type="project" value="InterPro"/>
</dbReference>